<feature type="active site" description="Phosphoserine intermediate" evidence="2">
    <location>
        <position position="110"/>
    </location>
</feature>
<evidence type="ECO:0000313" key="5">
    <source>
        <dbReference type="EMBL" id="PAU94427.1"/>
    </source>
</evidence>
<feature type="binding site" evidence="3">
    <location>
        <position position="442"/>
    </location>
    <ligand>
        <name>Zn(2+)</name>
        <dbReference type="ChEBI" id="CHEBI:29105"/>
        <label>2</label>
    </ligand>
</feature>
<feature type="binding site" evidence="3">
    <location>
        <position position="59"/>
    </location>
    <ligand>
        <name>Mg(2+)</name>
        <dbReference type="ChEBI" id="CHEBI:18420"/>
    </ligand>
</feature>
<dbReference type="PANTHER" id="PTHR11596">
    <property type="entry name" value="ALKALINE PHOSPHATASE"/>
    <property type="match status" value="1"/>
</dbReference>
<evidence type="ECO:0000256" key="4">
    <source>
        <dbReference type="RuleBase" id="RU003946"/>
    </source>
</evidence>
<dbReference type="EMBL" id="NSKE01000004">
    <property type="protein sequence ID" value="PAU94427.1"/>
    <property type="molecule type" value="Genomic_DNA"/>
</dbReference>
<dbReference type="RefSeq" id="WP_095605968.1">
    <property type="nucleotide sequence ID" value="NZ_NSKE01000004.1"/>
</dbReference>
<feature type="binding site" evidence="3">
    <location>
        <position position="335"/>
    </location>
    <ligand>
        <name>Zn(2+)</name>
        <dbReference type="ChEBI" id="CHEBI:29105"/>
        <label>2</label>
    </ligand>
</feature>
<dbReference type="OrthoDB" id="9794455at2"/>
<gene>
    <name evidence="5" type="ORF">CK503_06395</name>
</gene>
<name>A0A2A2GC21_9BACT</name>
<keyword evidence="1" id="KW-0597">Phosphoprotein</keyword>
<dbReference type="PROSITE" id="PS51318">
    <property type="entry name" value="TAT"/>
    <property type="match status" value="1"/>
</dbReference>
<dbReference type="Pfam" id="PF00245">
    <property type="entry name" value="Alk_phosphatase"/>
    <property type="match status" value="1"/>
</dbReference>
<dbReference type="PANTHER" id="PTHR11596:SF5">
    <property type="entry name" value="ALKALINE PHOSPHATASE"/>
    <property type="match status" value="1"/>
</dbReference>
<feature type="binding site" evidence="3">
    <location>
        <position position="288"/>
    </location>
    <ligand>
        <name>Mg(2+)</name>
        <dbReference type="ChEBI" id="CHEBI:18420"/>
    </ligand>
</feature>
<keyword evidence="3" id="KW-0479">Metal-binding</keyword>
<dbReference type="InterPro" id="IPR006311">
    <property type="entry name" value="TAT_signal"/>
</dbReference>
<keyword evidence="6" id="KW-1185">Reference proteome</keyword>
<comment type="caution">
    <text evidence="5">The sequence shown here is derived from an EMBL/GenBank/DDBJ whole genome shotgun (WGS) entry which is preliminary data.</text>
</comment>
<feature type="binding site" evidence="3">
    <location>
        <position position="336"/>
    </location>
    <ligand>
        <name>Zn(2+)</name>
        <dbReference type="ChEBI" id="CHEBI:29105"/>
        <label>2</label>
    </ligand>
</feature>
<reference evidence="5 6" key="1">
    <citation type="submission" date="2017-08" db="EMBL/GenBank/DDBJ databases">
        <title>Aliifodinibius alkalisoli sp. nov., isolated from saline alkaline soil.</title>
        <authorList>
            <person name="Liu D."/>
            <person name="Zhang G."/>
        </authorList>
    </citation>
    <scope>NUCLEOTIDE SEQUENCE [LARGE SCALE GENOMIC DNA]</scope>
    <source>
        <strain evidence="5 6">WN023</strain>
    </source>
</reference>
<feature type="binding site" evidence="3">
    <location>
        <position position="161"/>
    </location>
    <ligand>
        <name>Mg(2+)</name>
        <dbReference type="ChEBI" id="CHEBI:18420"/>
    </ligand>
</feature>
<evidence type="ECO:0000256" key="1">
    <source>
        <dbReference type="ARBA" id="ARBA00022553"/>
    </source>
</evidence>
<feature type="binding site" evidence="3">
    <location>
        <position position="163"/>
    </location>
    <ligand>
        <name>Mg(2+)</name>
        <dbReference type="ChEBI" id="CHEBI:18420"/>
    </ligand>
</feature>
<evidence type="ECO:0000256" key="3">
    <source>
        <dbReference type="PIRSR" id="PIRSR601952-2"/>
    </source>
</evidence>
<sequence>MSNSDNSSSRNGISRRQFLKSSALSSLGLGTFMLGGCDTNSQSFQDRGEAKNVIFMVSDGMSAGTFNMGDLIKRRQFGNLSHWVDLYNSDRKFHRGIMDMASLNSPVTGSAAAASSWGCGHRINNQAVNTGPNGEEYKPINQIFKDAGKKTGLVTTTRITHATPAGFSVSIDSRGKEDQIAKKYLQREYDLMLGGGARHFKADSRDDGQDLISKFSDKNYTIARTKQELSEASVDSRLLGLFYDSHLPYTIDHQTIDEHQKNIPNLAEMTDKALQHLENQNGFILQVEGGRVDHGAHTNDAAGMLYDQVAFDDAVKVALDFVDQRDDTLLIITTDHGNANPALNAAGDGYNDSGPFFDRLQDFRHSNNWILSELDENSSVADIRERVEYATQLGIEKEEAQTLRKALNGNLETIYDIKNYPSSVLGSILANYTSVSFTSGGHTSDYVELAALGPGIENLDHFTRNTELFDLMVNAAGVNANMAIA</sequence>
<dbReference type="InterPro" id="IPR001952">
    <property type="entry name" value="Alkaline_phosphatase"/>
</dbReference>
<dbReference type="SMART" id="SM00098">
    <property type="entry name" value="alkPPc"/>
    <property type="match status" value="1"/>
</dbReference>
<organism evidence="5 6">
    <name type="scientific">Fodinibius salipaludis</name>
    <dbReference type="NCBI Taxonomy" id="2032627"/>
    <lineage>
        <taxon>Bacteria</taxon>
        <taxon>Pseudomonadati</taxon>
        <taxon>Balneolota</taxon>
        <taxon>Balneolia</taxon>
        <taxon>Balneolales</taxon>
        <taxon>Balneolaceae</taxon>
        <taxon>Fodinibius</taxon>
    </lineage>
</organism>
<protein>
    <submittedName>
        <fullName evidence="5">Alkaline phosphatase</fullName>
    </submittedName>
</protein>
<dbReference type="InterPro" id="IPR017850">
    <property type="entry name" value="Alkaline_phosphatase_core_sf"/>
</dbReference>
<feature type="binding site" evidence="3">
    <location>
        <position position="297"/>
    </location>
    <ligand>
        <name>Zn(2+)</name>
        <dbReference type="ChEBI" id="CHEBI:29105"/>
        <label>2</label>
    </ligand>
</feature>
<comment type="similarity">
    <text evidence="4">Belongs to the alkaline phosphatase family.</text>
</comment>
<feature type="binding site" evidence="3">
    <location>
        <position position="293"/>
    </location>
    <ligand>
        <name>Zn(2+)</name>
        <dbReference type="ChEBI" id="CHEBI:29105"/>
        <label>2</label>
    </ligand>
</feature>
<accession>A0A2A2GC21</accession>
<dbReference type="Gene3D" id="3.40.720.10">
    <property type="entry name" value="Alkaline Phosphatase, subunit A"/>
    <property type="match status" value="1"/>
</dbReference>
<dbReference type="AlphaFoldDB" id="A0A2A2GC21"/>
<keyword evidence="3" id="KW-0460">Magnesium</keyword>
<dbReference type="GO" id="GO:0004035">
    <property type="term" value="F:alkaline phosphatase activity"/>
    <property type="evidence" value="ECO:0007669"/>
    <property type="project" value="TreeGrafter"/>
</dbReference>
<keyword evidence="3" id="KW-0862">Zinc</keyword>
<dbReference type="CDD" id="cd16012">
    <property type="entry name" value="ALP"/>
    <property type="match status" value="1"/>
</dbReference>
<dbReference type="GO" id="GO:0046872">
    <property type="term" value="F:metal ion binding"/>
    <property type="evidence" value="ECO:0007669"/>
    <property type="project" value="UniProtKB-KW"/>
</dbReference>
<dbReference type="PRINTS" id="PR00113">
    <property type="entry name" value="ALKPHPHTASE"/>
</dbReference>
<dbReference type="Gene3D" id="1.10.60.40">
    <property type="match status" value="1"/>
</dbReference>
<feature type="binding site" evidence="3">
    <location>
        <position position="59"/>
    </location>
    <ligand>
        <name>Zn(2+)</name>
        <dbReference type="ChEBI" id="CHEBI:29105"/>
        <label>2</label>
    </ligand>
</feature>
<evidence type="ECO:0000313" key="6">
    <source>
        <dbReference type="Proteomes" id="UP000218831"/>
    </source>
</evidence>
<dbReference type="Proteomes" id="UP000218831">
    <property type="component" value="Unassembled WGS sequence"/>
</dbReference>
<proteinExistence type="inferred from homology"/>
<dbReference type="SUPFAM" id="SSF53649">
    <property type="entry name" value="Alkaline phosphatase-like"/>
    <property type="match status" value="1"/>
</dbReference>
<comment type="cofactor">
    <cofactor evidence="3">
        <name>Mg(2+)</name>
        <dbReference type="ChEBI" id="CHEBI:18420"/>
    </cofactor>
    <text evidence="3">Binds 1 Mg(2+) ion.</text>
</comment>
<evidence type="ECO:0000256" key="2">
    <source>
        <dbReference type="PIRSR" id="PIRSR601952-1"/>
    </source>
</evidence>
<comment type="cofactor">
    <cofactor evidence="3">
        <name>Zn(2+)</name>
        <dbReference type="ChEBI" id="CHEBI:29105"/>
    </cofactor>
    <text evidence="3">Binds 2 Zn(2+) ions.</text>
</comment>